<keyword evidence="2" id="KW-1185">Reference proteome</keyword>
<comment type="caution">
    <text evidence="1">The sequence shown here is derived from an EMBL/GenBank/DDBJ whole genome shotgun (WGS) entry which is preliminary data.</text>
</comment>
<organism evidence="1 2">
    <name type="scientific">Pholiota conissans</name>
    <dbReference type="NCBI Taxonomy" id="109636"/>
    <lineage>
        <taxon>Eukaryota</taxon>
        <taxon>Fungi</taxon>
        <taxon>Dikarya</taxon>
        <taxon>Basidiomycota</taxon>
        <taxon>Agaricomycotina</taxon>
        <taxon>Agaricomycetes</taxon>
        <taxon>Agaricomycetidae</taxon>
        <taxon>Agaricales</taxon>
        <taxon>Agaricineae</taxon>
        <taxon>Strophariaceae</taxon>
        <taxon>Pholiota</taxon>
    </lineage>
</organism>
<evidence type="ECO:0000313" key="1">
    <source>
        <dbReference type="EMBL" id="KAF9472764.1"/>
    </source>
</evidence>
<accession>A0A9P6CU46</accession>
<dbReference type="EMBL" id="MU155500">
    <property type="protein sequence ID" value="KAF9472764.1"/>
    <property type="molecule type" value="Genomic_DNA"/>
</dbReference>
<dbReference type="AlphaFoldDB" id="A0A9P6CU46"/>
<name>A0A9P6CU46_9AGAR</name>
<sequence length="73" mass="7920">MFSVFEVRVPTDLHCSHVVALLAGLFLQTLTSPSILINTSSGVHASQQAHTARIVCRVINEIDSSRALQDVFA</sequence>
<proteinExistence type="predicted"/>
<gene>
    <name evidence="1" type="ORF">BDN70DRAFT_886607</name>
</gene>
<evidence type="ECO:0000313" key="2">
    <source>
        <dbReference type="Proteomes" id="UP000807469"/>
    </source>
</evidence>
<reference evidence="1" key="1">
    <citation type="submission" date="2020-11" db="EMBL/GenBank/DDBJ databases">
        <authorList>
            <consortium name="DOE Joint Genome Institute"/>
            <person name="Ahrendt S."/>
            <person name="Riley R."/>
            <person name="Andreopoulos W."/>
            <person name="Labutti K."/>
            <person name="Pangilinan J."/>
            <person name="Ruiz-Duenas F.J."/>
            <person name="Barrasa J.M."/>
            <person name="Sanchez-Garcia M."/>
            <person name="Camarero S."/>
            <person name="Miyauchi S."/>
            <person name="Serrano A."/>
            <person name="Linde D."/>
            <person name="Babiker R."/>
            <person name="Drula E."/>
            <person name="Ayuso-Fernandez I."/>
            <person name="Pacheco R."/>
            <person name="Padilla G."/>
            <person name="Ferreira P."/>
            <person name="Barriuso J."/>
            <person name="Kellner H."/>
            <person name="Castanera R."/>
            <person name="Alfaro M."/>
            <person name="Ramirez L."/>
            <person name="Pisabarro A.G."/>
            <person name="Kuo A."/>
            <person name="Tritt A."/>
            <person name="Lipzen A."/>
            <person name="He G."/>
            <person name="Yan M."/>
            <person name="Ng V."/>
            <person name="Cullen D."/>
            <person name="Martin F."/>
            <person name="Rosso M.-N."/>
            <person name="Henrissat B."/>
            <person name="Hibbett D."/>
            <person name="Martinez A.T."/>
            <person name="Grigoriev I.V."/>
        </authorList>
    </citation>
    <scope>NUCLEOTIDE SEQUENCE</scope>
    <source>
        <strain evidence="1">CIRM-BRFM 674</strain>
    </source>
</reference>
<protein>
    <submittedName>
        <fullName evidence="1">Uncharacterized protein</fullName>
    </submittedName>
</protein>
<dbReference type="Proteomes" id="UP000807469">
    <property type="component" value="Unassembled WGS sequence"/>
</dbReference>